<evidence type="ECO:0000313" key="3">
    <source>
        <dbReference type="Proteomes" id="UP000823629"/>
    </source>
</evidence>
<dbReference type="Gene3D" id="3.30.2010.10">
    <property type="entry name" value="Metalloproteases ('zincins'), catalytic domain"/>
    <property type="match status" value="1"/>
</dbReference>
<dbReference type="EMBL" id="JADING010000020">
    <property type="protein sequence ID" value="MBO8414012.1"/>
    <property type="molecule type" value="Genomic_DNA"/>
</dbReference>
<proteinExistence type="predicted"/>
<dbReference type="AlphaFoldDB" id="A0A9D9D8Z4"/>
<dbReference type="InterPro" id="IPR053136">
    <property type="entry name" value="UTP_pyrophosphatase-like"/>
</dbReference>
<gene>
    <name evidence="2" type="ORF">IAC78_00820</name>
</gene>
<dbReference type="PANTHER" id="PTHR30399:SF1">
    <property type="entry name" value="UTP PYROPHOSPHATASE"/>
    <property type="match status" value="1"/>
</dbReference>
<reference evidence="2" key="2">
    <citation type="journal article" date="2021" name="PeerJ">
        <title>Extensive microbial diversity within the chicken gut microbiome revealed by metagenomics and culture.</title>
        <authorList>
            <person name="Gilroy R."/>
            <person name="Ravi A."/>
            <person name="Getino M."/>
            <person name="Pursley I."/>
            <person name="Horton D.L."/>
            <person name="Alikhan N.F."/>
            <person name="Baker D."/>
            <person name="Gharbi K."/>
            <person name="Hall N."/>
            <person name="Watson M."/>
            <person name="Adriaenssens E.M."/>
            <person name="Foster-Nyarko E."/>
            <person name="Jarju S."/>
            <person name="Secka A."/>
            <person name="Antonio M."/>
            <person name="Oren A."/>
            <person name="Chaudhuri R.R."/>
            <person name="La Ragione R."/>
            <person name="Hildebrand F."/>
            <person name="Pallen M.J."/>
        </authorList>
    </citation>
    <scope>NUCLEOTIDE SEQUENCE</scope>
    <source>
        <strain evidence="2">1748</strain>
    </source>
</reference>
<dbReference type="InterPro" id="IPR002725">
    <property type="entry name" value="YgjP-like_metallopeptidase"/>
</dbReference>
<comment type="caution">
    <text evidence="2">The sequence shown here is derived from an EMBL/GenBank/DDBJ whole genome shotgun (WGS) entry which is preliminary data.</text>
</comment>
<evidence type="ECO:0000313" key="2">
    <source>
        <dbReference type="EMBL" id="MBO8414012.1"/>
    </source>
</evidence>
<sequence length="240" mass="28382">MEFISQIEAADGANYTAILKINDRVRDYRVHCYIAFGCFIFSCSEFKLRQVNAQFNDIHQSVKFIVNQDFHKLKLENKIKRLKMVPNKDYFYGSDYIYIRGMKVAWSDQFVQGQWYAKDERDLFKQYKELALDHFVSLVNKWKKIMNIDFDVEVSMLPINSISKLGVNLVSKKALKFHPQLFSFKDEAQESVIIHELAHFYQANHSKAFYAIVLKYCPAYYELTKALTRGDFEYGFNYNI</sequence>
<dbReference type="Pfam" id="PF01863">
    <property type="entry name" value="YgjP-like"/>
    <property type="match status" value="1"/>
</dbReference>
<dbReference type="Proteomes" id="UP000823629">
    <property type="component" value="Unassembled WGS sequence"/>
</dbReference>
<dbReference type="CDD" id="cd07344">
    <property type="entry name" value="M48_yhfN_like"/>
    <property type="match status" value="1"/>
</dbReference>
<dbReference type="PANTHER" id="PTHR30399">
    <property type="entry name" value="UNCHARACTERIZED PROTEIN YGJP"/>
    <property type="match status" value="1"/>
</dbReference>
<accession>A0A9D9D8Z4</accession>
<protein>
    <submittedName>
        <fullName evidence="2">M48 family metallopeptidase</fullName>
    </submittedName>
</protein>
<organism evidence="2 3">
    <name type="scientific">Candidatus Scatoplasma merdavium</name>
    <dbReference type="NCBI Taxonomy" id="2840932"/>
    <lineage>
        <taxon>Bacteria</taxon>
        <taxon>Bacillati</taxon>
        <taxon>Bacillota</taxon>
        <taxon>Bacilli</taxon>
        <taxon>Bacillales</taxon>
        <taxon>Candidatus Scatoplasma</taxon>
    </lineage>
</organism>
<evidence type="ECO:0000259" key="1">
    <source>
        <dbReference type="Pfam" id="PF01863"/>
    </source>
</evidence>
<reference evidence="2" key="1">
    <citation type="submission" date="2020-10" db="EMBL/GenBank/DDBJ databases">
        <authorList>
            <person name="Gilroy R."/>
        </authorList>
    </citation>
    <scope>NUCLEOTIDE SEQUENCE</scope>
    <source>
        <strain evidence="2">1748</strain>
    </source>
</reference>
<feature type="domain" description="YgjP-like metallopeptidase" evidence="1">
    <location>
        <begin position="113"/>
        <end position="228"/>
    </location>
</feature>
<name>A0A9D9D8Z4_9BACL</name>